<keyword evidence="4" id="KW-1003">Cell membrane</keyword>
<feature type="transmembrane region" description="Helical" evidence="8">
    <location>
        <begin position="451"/>
        <end position="470"/>
    </location>
</feature>
<keyword evidence="10" id="KW-1185">Reference proteome</keyword>
<comment type="similarity">
    <text evidence="2">Belongs to the BCCT transporter (TC 2.A.15) family.</text>
</comment>
<evidence type="ECO:0000256" key="6">
    <source>
        <dbReference type="ARBA" id="ARBA00022989"/>
    </source>
</evidence>
<gene>
    <name evidence="9" type="ORF">GCM10009676_17770</name>
</gene>
<evidence type="ECO:0000256" key="8">
    <source>
        <dbReference type="SAM" id="Phobius"/>
    </source>
</evidence>
<evidence type="ECO:0000256" key="7">
    <source>
        <dbReference type="ARBA" id="ARBA00023136"/>
    </source>
</evidence>
<keyword evidence="6 8" id="KW-1133">Transmembrane helix</keyword>
<name>A0ABP4GQZ7_9PSEU</name>
<feature type="transmembrane region" description="Helical" evidence="8">
    <location>
        <begin position="476"/>
        <end position="499"/>
    </location>
</feature>
<evidence type="ECO:0000256" key="5">
    <source>
        <dbReference type="ARBA" id="ARBA00022692"/>
    </source>
</evidence>
<feature type="transmembrane region" description="Helical" evidence="8">
    <location>
        <begin position="92"/>
        <end position="113"/>
    </location>
</feature>
<dbReference type="PANTHER" id="PTHR30047:SF7">
    <property type="entry name" value="HIGH-AFFINITY CHOLINE TRANSPORT PROTEIN"/>
    <property type="match status" value="1"/>
</dbReference>
<dbReference type="NCBIfam" id="TIGR00842">
    <property type="entry name" value="bcct"/>
    <property type="match status" value="1"/>
</dbReference>
<dbReference type="RefSeq" id="WP_253863484.1">
    <property type="nucleotide sequence ID" value="NZ_BAAALN010000005.1"/>
</dbReference>
<proteinExistence type="inferred from homology"/>
<feature type="transmembrane region" description="Helical" evidence="8">
    <location>
        <begin position="321"/>
        <end position="340"/>
    </location>
</feature>
<evidence type="ECO:0000256" key="1">
    <source>
        <dbReference type="ARBA" id="ARBA00004651"/>
    </source>
</evidence>
<feature type="transmembrane region" description="Helical" evidence="8">
    <location>
        <begin position="196"/>
        <end position="215"/>
    </location>
</feature>
<organism evidence="9 10">
    <name type="scientific">Prauserella halophila</name>
    <dbReference type="NCBI Taxonomy" id="185641"/>
    <lineage>
        <taxon>Bacteria</taxon>
        <taxon>Bacillati</taxon>
        <taxon>Actinomycetota</taxon>
        <taxon>Actinomycetes</taxon>
        <taxon>Pseudonocardiales</taxon>
        <taxon>Pseudonocardiaceae</taxon>
        <taxon>Prauserella</taxon>
    </lineage>
</organism>
<accession>A0ABP4GQZ7</accession>
<evidence type="ECO:0000256" key="2">
    <source>
        <dbReference type="ARBA" id="ARBA00005658"/>
    </source>
</evidence>
<feature type="transmembrane region" description="Helical" evidence="8">
    <location>
        <begin position="146"/>
        <end position="166"/>
    </location>
</feature>
<reference evidence="10" key="1">
    <citation type="journal article" date="2019" name="Int. J. Syst. Evol. Microbiol.">
        <title>The Global Catalogue of Microorganisms (GCM) 10K type strain sequencing project: providing services to taxonomists for standard genome sequencing and annotation.</title>
        <authorList>
            <consortium name="The Broad Institute Genomics Platform"/>
            <consortium name="The Broad Institute Genome Sequencing Center for Infectious Disease"/>
            <person name="Wu L."/>
            <person name="Ma J."/>
        </authorList>
    </citation>
    <scope>NUCLEOTIDE SEQUENCE [LARGE SCALE GENOMIC DNA]</scope>
    <source>
        <strain evidence="10">JCM 13023</strain>
    </source>
</reference>
<feature type="transmembrane region" description="Helical" evidence="8">
    <location>
        <begin position="411"/>
        <end position="430"/>
    </location>
</feature>
<dbReference type="InterPro" id="IPR000060">
    <property type="entry name" value="BCCT_transptr"/>
</dbReference>
<feature type="transmembrane region" description="Helical" evidence="8">
    <location>
        <begin position="262"/>
        <end position="282"/>
    </location>
</feature>
<keyword evidence="5 8" id="KW-0812">Transmembrane</keyword>
<dbReference type="PANTHER" id="PTHR30047">
    <property type="entry name" value="HIGH-AFFINITY CHOLINE TRANSPORT PROTEIN-RELATED"/>
    <property type="match status" value="1"/>
</dbReference>
<comment type="caution">
    <text evidence="9">The sequence shown here is derived from an EMBL/GenBank/DDBJ whole genome shotgun (WGS) entry which is preliminary data.</text>
</comment>
<feature type="transmembrane region" description="Helical" evidence="8">
    <location>
        <begin position="58"/>
        <end position="80"/>
    </location>
</feature>
<keyword evidence="7 8" id="KW-0472">Membrane</keyword>
<evidence type="ECO:0000256" key="3">
    <source>
        <dbReference type="ARBA" id="ARBA00022448"/>
    </source>
</evidence>
<evidence type="ECO:0000313" key="9">
    <source>
        <dbReference type="EMBL" id="GAA1234502.1"/>
    </source>
</evidence>
<evidence type="ECO:0000313" key="10">
    <source>
        <dbReference type="Proteomes" id="UP001500653"/>
    </source>
</evidence>
<evidence type="ECO:0000256" key="4">
    <source>
        <dbReference type="ARBA" id="ARBA00022475"/>
    </source>
</evidence>
<dbReference type="Pfam" id="PF02028">
    <property type="entry name" value="BCCT"/>
    <property type="match status" value="1"/>
</dbReference>
<comment type="subcellular location">
    <subcellularLocation>
        <location evidence="1">Cell membrane</location>
        <topology evidence="1">Multi-pass membrane protein</topology>
    </subcellularLocation>
</comment>
<dbReference type="Proteomes" id="UP001500653">
    <property type="component" value="Unassembled WGS sequence"/>
</dbReference>
<keyword evidence="3" id="KW-0813">Transport</keyword>
<protein>
    <submittedName>
        <fullName evidence="9">BCCT family transporter</fullName>
    </submittedName>
</protein>
<sequence>MSDAPPGSTAGHPRLGPVFYVSLVLSVAFIVVGFAMPSRVADALEATRQLVVGTFGPVYPVTVLVLLVFVAALAVSPFGGMRLGTADTRPEFGWVSWIAMLLSAGVGLSFLFWGTAEPLIHLADPPGGIAAPGSPEAAAAGVRYSFLFWGLHAWAIYAVVGIAVGYSSFRHGRKLLVSAALRPLLGSKADGPIGKVVDILAVFAILFGVATSLGLGTRELNAGLGHALDVPESYGVKIAIIAGLMTVSTISAMTGLGRGIRVLSLVNIALCAVLAGFVLILGPTGDIFGTFGAGIRDYVGSFLPMSFATEGVAGDTWHQEWIFFFWAWWIGWAPFVGTFIARISRGRTIRSVIAGVVLVPTAVSVVWFSVFGGTALQRERTGAVDVSDVAGNTKAIATVDVLGSLPAATTAFVLLVPVLALLFITSADSASFMLGSTTSGGRMKPPRPLRLMWSFAAAFAAVLLLGRGVTTLQGSAVVAAAPFAVILIGLCVSLTLSLWRDHAAERAGRRIPTDPQDQ</sequence>
<feature type="transmembrane region" description="Helical" evidence="8">
    <location>
        <begin position="352"/>
        <end position="370"/>
    </location>
</feature>
<feature type="transmembrane region" description="Helical" evidence="8">
    <location>
        <begin position="18"/>
        <end position="38"/>
    </location>
</feature>
<dbReference type="EMBL" id="BAAALN010000005">
    <property type="protein sequence ID" value="GAA1234502.1"/>
    <property type="molecule type" value="Genomic_DNA"/>
</dbReference>